<accession>A0AAV2DD50</accession>
<evidence type="ECO:0000256" key="2">
    <source>
        <dbReference type="ARBA" id="ARBA00010617"/>
    </source>
</evidence>
<comment type="similarity">
    <text evidence="2">Belongs to the cytochrome P450 family.</text>
</comment>
<name>A0AAV2DD50_9ROSI</name>
<organism evidence="7 8">
    <name type="scientific">Linum trigynum</name>
    <dbReference type="NCBI Taxonomy" id="586398"/>
    <lineage>
        <taxon>Eukaryota</taxon>
        <taxon>Viridiplantae</taxon>
        <taxon>Streptophyta</taxon>
        <taxon>Embryophyta</taxon>
        <taxon>Tracheophyta</taxon>
        <taxon>Spermatophyta</taxon>
        <taxon>Magnoliopsida</taxon>
        <taxon>eudicotyledons</taxon>
        <taxon>Gunneridae</taxon>
        <taxon>Pentapetalae</taxon>
        <taxon>rosids</taxon>
        <taxon>fabids</taxon>
        <taxon>Malpighiales</taxon>
        <taxon>Linaceae</taxon>
        <taxon>Linum</taxon>
    </lineage>
</organism>
<keyword evidence="4" id="KW-0479">Metal-binding</keyword>
<reference evidence="7 8" key="1">
    <citation type="submission" date="2024-04" db="EMBL/GenBank/DDBJ databases">
        <authorList>
            <person name="Fracassetti M."/>
        </authorList>
    </citation>
    <scope>NUCLEOTIDE SEQUENCE [LARGE SCALE GENOMIC DNA]</scope>
</reference>
<dbReference type="GO" id="GO:0004497">
    <property type="term" value="F:monooxygenase activity"/>
    <property type="evidence" value="ECO:0007669"/>
    <property type="project" value="InterPro"/>
</dbReference>
<dbReference type="AlphaFoldDB" id="A0AAV2DD50"/>
<dbReference type="GO" id="GO:0020037">
    <property type="term" value="F:heme binding"/>
    <property type="evidence" value="ECO:0007669"/>
    <property type="project" value="InterPro"/>
</dbReference>
<gene>
    <name evidence="7" type="ORF">LTRI10_LOCUS13509</name>
</gene>
<keyword evidence="5" id="KW-0560">Oxidoreductase</keyword>
<dbReference type="InterPro" id="IPR036396">
    <property type="entry name" value="Cyt_P450_sf"/>
</dbReference>
<evidence type="ECO:0000256" key="3">
    <source>
        <dbReference type="ARBA" id="ARBA00022617"/>
    </source>
</evidence>
<sequence length="124" mass="13704">MAIVWASNCDDSWKSLPGLCRTELFFGRAIESQAAVREKKVSEMVEFLAARKGKVVDIGAIVLTTIFNSMCNLFFSEDLLGLEDTKGKASGLKSYIWILMELATALNIADFYPVLGHLEPQGLK</sequence>
<evidence type="ECO:0000256" key="6">
    <source>
        <dbReference type="ARBA" id="ARBA00023004"/>
    </source>
</evidence>
<protein>
    <submittedName>
        <fullName evidence="7">Uncharacterized protein</fullName>
    </submittedName>
</protein>
<evidence type="ECO:0000256" key="1">
    <source>
        <dbReference type="ARBA" id="ARBA00001971"/>
    </source>
</evidence>
<dbReference type="PANTHER" id="PTHR47950:SF49">
    <property type="entry name" value="CYTOCHROME P450"/>
    <property type="match status" value="1"/>
</dbReference>
<evidence type="ECO:0000256" key="4">
    <source>
        <dbReference type="ARBA" id="ARBA00022723"/>
    </source>
</evidence>
<dbReference type="EMBL" id="OZ034815">
    <property type="protein sequence ID" value="CAL1371445.1"/>
    <property type="molecule type" value="Genomic_DNA"/>
</dbReference>
<dbReference type="SUPFAM" id="SSF48264">
    <property type="entry name" value="Cytochrome P450"/>
    <property type="match status" value="1"/>
</dbReference>
<dbReference type="GO" id="GO:0005506">
    <property type="term" value="F:iron ion binding"/>
    <property type="evidence" value="ECO:0007669"/>
    <property type="project" value="InterPro"/>
</dbReference>
<proteinExistence type="inferred from homology"/>
<evidence type="ECO:0000256" key="5">
    <source>
        <dbReference type="ARBA" id="ARBA00023002"/>
    </source>
</evidence>
<keyword evidence="3" id="KW-0349">Heme</keyword>
<dbReference type="GO" id="GO:0016705">
    <property type="term" value="F:oxidoreductase activity, acting on paired donors, with incorporation or reduction of molecular oxygen"/>
    <property type="evidence" value="ECO:0007669"/>
    <property type="project" value="InterPro"/>
</dbReference>
<keyword evidence="6" id="KW-0408">Iron</keyword>
<dbReference type="Proteomes" id="UP001497516">
    <property type="component" value="Chromosome 2"/>
</dbReference>
<comment type="cofactor">
    <cofactor evidence="1">
        <name>heme</name>
        <dbReference type="ChEBI" id="CHEBI:30413"/>
    </cofactor>
</comment>
<dbReference type="PANTHER" id="PTHR47950">
    <property type="entry name" value="CYTOCHROME P450, FAMILY 76, SUBFAMILY C, POLYPEPTIDE 5-RELATED"/>
    <property type="match status" value="1"/>
</dbReference>
<evidence type="ECO:0000313" key="7">
    <source>
        <dbReference type="EMBL" id="CAL1371445.1"/>
    </source>
</evidence>
<keyword evidence="8" id="KW-1185">Reference proteome</keyword>
<dbReference type="Gene3D" id="1.10.630.10">
    <property type="entry name" value="Cytochrome P450"/>
    <property type="match status" value="1"/>
</dbReference>
<evidence type="ECO:0000313" key="8">
    <source>
        <dbReference type="Proteomes" id="UP001497516"/>
    </source>
</evidence>